<dbReference type="Gene3D" id="3.40.5.10">
    <property type="entry name" value="Ribosomal protein L9, N-terminal domain"/>
    <property type="match status" value="1"/>
</dbReference>
<evidence type="ECO:0000259" key="8">
    <source>
        <dbReference type="Pfam" id="PF01281"/>
    </source>
</evidence>
<dbReference type="AlphaFoldDB" id="A0A4R2EPI5"/>
<dbReference type="InterPro" id="IPR020069">
    <property type="entry name" value="Ribosomal_bL9_C"/>
</dbReference>
<protein>
    <recommendedName>
        <fullName evidence="6 7">Large ribosomal subunit protein bL9</fullName>
    </recommendedName>
</protein>
<accession>A0A4R2EPI5</accession>
<evidence type="ECO:0000259" key="9">
    <source>
        <dbReference type="Pfam" id="PF03948"/>
    </source>
</evidence>
<dbReference type="GO" id="GO:0005840">
    <property type="term" value="C:ribosome"/>
    <property type="evidence" value="ECO:0007669"/>
    <property type="project" value="UniProtKB-KW"/>
</dbReference>
<dbReference type="Gene3D" id="3.10.430.100">
    <property type="entry name" value="Ribosomal protein L9, C-terminal domain"/>
    <property type="match status" value="1"/>
</dbReference>
<keyword evidence="5 7" id="KW-0687">Ribonucleoprotein</keyword>
<evidence type="ECO:0000256" key="3">
    <source>
        <dbReference type="ARBA" id="ARBA00022884"/>
    </source>
</evidence>
<feature type="domain" description="Ribosomal protein L9" evidence="8">
    <location>
        <begin position="1"/>
        <end position="46"/>
    </location>
</feature>
<evidence type="ECO:0000313" key="11">
    <source>
        <dbReference type="Proteomes" id="UP000294830"/>
    </source>
</evidence>
<dbReference type="InterPro" id="IPR020594">
    <property type="entry name" value="Ribosomal_bL9_bac/chp"/>
</dbReference>
<evidence type="ECO:0000256" key="4">
    <source>
        <dbReference type="ARBA" id="ARBA00022980"/>
    </source>
</evidence>
<evidence type="ECO:0000256" key="7">
    <source>
        <dbReference type="HAMAP-Rule" id="MF_00503"/>
    </source>
</evidence>
<reference evidence="10 11" key="1">
    <citation type="submission" date="2019-03" db="EMBL/GenBank/DDBJ databases">
        <title>Genomic Encyclopedia of Archaeal and Bacterial Type Strains, Phase II (KMG-II): from individual species to whole genera.</title>
        <authorList>
            <person name="Goeker M."/>
        </authorList>
    </citation>
    <scope>NUCLEOTIDE SEQUENCE [LARGE SCALE GENOMIC DNA]</scope>
    <source>
        <strain evidence="10 11">RL-C</strain>
    </source>
</reference>
<dbReference type="RefSeq" id="WP_131838547.1">
    <property type="nucleotide sequence ID" value="NZ_SLWB01000003.1"/>
</dbReference>
<comment type="caution">
    <text evidence="10">The sequence shown here is derived from an EMBL/GenBank/DDBJ whole genome shotgun (WGS) entry which is preliminary data.</text>
</comment>
<dbReference type="Proteomes" id="UP000294830">
    <property type="component" value="Unassembled WGS sequence"/>
</dbReference>
<dbReference type="OrthoDB" id="9788336at2"/>
<dbReference type="InterPro" id="IPR000244">
    <property type="entry name" value="Ribosomal_bL9"/>
</dbReference>
<proteinExistence type="inferred from homology"/>
<dbReference type="GO" id="GO:0003735">
    <property type="term" value="F:structural constituent of ribosome"/>
    <property type="evidence" value="ECO:0007669"/>
    <property type="project" value="InterPro"/>
</dbReference>
<dbReference type="GO" id="GO:0019843">
    <property type="term" value="F:rRNA binding"/>
    <property type="evidence" value="ECO:0007669"/>
    <property type="project" value="UniProtKB-UniRule"/>
</dbReference>
<dbReference type="InterPro" id="IPR020070">
    <property type="entry name" value="Ribosomal_bL9_N"/>
</dbReference>
<dbReference type="GO" id="GO:1990904">
    <property type="term" value="C:ribonucleoprotein complex"/>
    <property type="evidence" value="ECO:0007669"/>
    <property type="project" value="UniProtKB-KW"/>
</dbReference>
<dbReference type="InterPro" id="IPR009027">
    <property type="entry name" value="Ribosomal_bL9/RNase_H1_N"/>
</dbReference>
<evidence type="ECO:0000256" key="5">
    <source>
        <dbReference type="ARBA" id="ARBA00023274"/>
    </source>
</evidence>
<dbReference type="Pfam" id="PF03948">
    <property type="entry name" value="Ribosomal_L9_C"/>
    <property type="match status" value="1"/>
</dbReference>
<sequence>MEIILKQDVENLGHKDDVVVVRDGYANNFLIPTGQAIVATPSAKKMHAENLKQRAHKEAKIKNDAIELGKKIEELTLTIGAKVSNTGKIFGSVNNIQIAEALEAEGFSIDRKMIAVSDVKEVGTYTADVKLHREVKVKVNFTVVAE</sequence>
<comment type="similarity">
    <text evidence="1 7">Belongs to the bacterial ribosomal protein bL9 family.</text>
</comment>
<dbReference type="PANTHER" id="PTHR21368">
    <property type="entry name" value="50S RIBOSOMAL PROTEIN L9"/>
    <property type="match status" value="1"/>
</dbReference>
<keyword evidence="4 7" id="KW-0689">Ribosomal protein</keyword>
<dbReference type="InterPro" id="IPR036791">
    <property type="entry name" value="Ribosomal_bL9_C_sf"/>
</dbReference>
<keyword evidence="3 7" id="KW-0694">RNA-binding</keyword>
<name>A0A4R2EPI5_9BACT</name>
<dbReference type="Pfam" id="PF01281">
    <property type="entry name" value="Ribosomal_L9_N"/>
    <property type="match status" value="1"/>
</dbReference>
<evidence type="ECO:0000256" key="2">
    <source>
        <dbReference type="ARBA" id="ARBA00022730"/>
    </source>
</evidence>
<dbReference type="SUPFAM" id="SSF55653">
    <property type="entry name" value="Ribosomal protein L9 C-domain"/>
    <property type="match status" value="1"/>
</dbReference>
<dbReference type="NCBIfam" id="TIGR00158">
    <property type="entry name" value="L9"/>
    <property type="match status" value="1"/>
</dbReference>
<evidence type="ECO:0000313" key="10">
    <source>
        <dbReference type="EMBL" id="TCN70691.1"/>
    </source>
</evidence>
<gene>
    <name evidence="7" type="primary">rplI</name>
    <name evidence="10" type="ORF">CLV25_103215</name>
</gene>
<comment type="function">
    <text evidence="7">Binds to the 23S rRNA.</text>
</comment>
<evidence type="ECO:0000256" key="1">
    <source>
        <dbReference type="ARBA" id="ARBA00010605"/>
    </source>
</evidence>
<dbReference type="SUPFAM" id="SSF55658">
    <property type="entry name" value="L9 N-domain-like"/>
    <property type="match status" value="1"/>
</dbReference>
<dbReference type="EMBL" id="SLWB01000003">
    <property type="protein sequence ID" value="TCN70691.1"/>
    <property type="molecule type" value="Genomic_DNA"/>
</dbReference>
<keyword evidence="11" id="KW-1185">Reference proteome</keyword>
<dbReference type="HAMAP" id="MF_00503">
    <property type="entry name" value="Ribosomal_bL9"/>
    <property type="match status" value="1"/>
</dbReference>
<dbReference type="InterPro" id="IPR036935">
    <property type="entry name" value="Ribosomal_bL9_N_sf"/>
</dbReference>
<dbReference type="GO" id="GO:0006412">
    <property type="term" value="P:translation"/>
    <property type="evidence" value="ECO:0007669"/>
    <property type="project" value="UniProtKB-UniRule"/>
</dbReference>
<keyword evidence="2 7" id="KW-0699">rRNA-binding</keyword>
<feature type="domain" description="Large ribosomal subunit protein bL9 C-terminal" evidence="9">
    <location>
        <begin position="64"/>
        <end position="145"/>
    </location>
</feature>
<evidence type="ECO:0000256" key="6">
    <source>
        <dbReference type="ARBA" id="ARBA00035292"/>
    </source>
</evidence>
<organism evidence="10 11">
    <name type="scientific">Acetobacteroides hydrogenigenes</name>
    <dbReference type="NCBI Taxonomy" id="979970"/>
    <lineage>
        <taxon>Bacteria</taxon>
        <taxon>Pseudomonadati</taxon>
        <taxon>Bacteroidota</taxon>
        <taxon>Bacteroidia</taxon>
        <taxon>Bacteroidales</taxon>
        <taxon>Rikenellaceae</taxon>
        <taxon>Acetobacteroides</taxon>
    </lineage>
</organism>